<gene>
    <name evidence="8" type="primary">LOC101506984</name>
</gene>
<dbReference type="OrthoDB" id="1928310at2759"/>
<sequence>MLPACSTTANPRTTFSHLNYRRDPSSSLFRSSPSSLSFNPLTLRYINPLTLTHSFLSHYVSLSDFRSSFTHHYGIRTSVKSETSNRRRTSTGFRVLSYIAPSPFTTPNLQWISAVSSLVLILAKGTAVPKSFIVPLFALQAPAGVVAWIKGRYGLWSAFLALLVRLFFYIPGELELPFIALLLVIVAPYEALRLRDTKEGAAISLLIAVYLAFQHFSRTSLQKSFDQGSIVATLGVICITVSSLLLLI</sequence>
<feature type="transmembrane region" description="Helical" evidence="6">
    <location>
        <begin position="199"/>
        <end position="216"/>
    </location>
</feature>
<comment type="similarity">
    <text evidence="2">Belongs to the Cold-regulated 413 protein family.</text>
</comment>
<evidence type="ECO:0000256" key="6">
    <source>
        <dbReference type="SAM" id="Phobius"/>
    </source>
</evidence>
<dbReference type="RefSeq" id="XP_004504236.1">
    <property type="nucleotide sequence ID" value="XM_004504179.3"/>
</dbReference>
<dbReference type="PANTHER" id="PTHR33596">
    <property type="entry name" value="COLD-REGULATED 413 PLASMA MEMBRANE PROTEIN 2"/>
    <property type="match status" value="1"/>
</dbReference>
<dbReference type="Pfam" id="PF05562">
    <property type="entry name" value="WCOR413"/>
    <property type="match status" value="1"/>
</dbReference>
<dbReference type="STRING" id="3827.A0A1S2YFZ5"/>
<dbReference type="eggNOG" id="ENOG502RXZY">
    <property type="taxonomic scope" value="Eukaryota"/>
</dbReference>
<keyword evidence="5 6" id="KW-0472">Membrane</keyword>
<dbReference type="AlphaFoldDB" id="A0A1S2YFZ5"/>
<evidence type="ECO:0000256" key="3">
    <source>
        <dbReference type="ARBA" id="ARBA00022692"/>
    </source>
</evidence>
<evidence type="ECO:0000256" key="1">
    <source>
        <dbReference type="ARBA" id="ARBA00004141"/>
    </source>
</evidence>
<feature type="transmembrane region" description="Helical" evidence="6">
    <location>
        <begin position="228"/>
        <end position="247"/>
    </location>
</feature>
<dbReference type="Proteomes" id="UP000087171">
    <property type="component" value="Chromosome Ca6"/>
</dbReference>
<dbReference type="KEGG" id="cam:101506984"/>
<keyword evidence="4 6" id="KW-1133">Transmembrane helix</keyword>
<dbReference type="InterPro" id="IPR008892">
    <property type="entry name" value="COR413"/>
</dbReference>
<dbReference type="GO" id="GO:0016020">
    <property type="term" value="C:membrane"/>
    <property type="evidence" value="ECO:0007669"/>
    <property type="project" value="UniProtKB-SubCell"/>
</dbReference>
<organism evidence="7 8">
    <name type="scientific">Cicer arietinum</name>
    <name type="common">Chickpea</name>
    <name type="synonym">Garbanzo</name>
    <dbReference type="NCBI Taxonomy" id="3827"/>
    <lineage>
        <taxon>Eukaryota</taxon>
        <taxon>Viridiplantae</taxon>
        <taxon>Streptophyta</taxon>
        <taxon>Embryophyta</taxon>
        <taxon>Tracheophyta</taxon>
        <taxon>Spermatophyta</taxon>
        <taxon>Magnoliopsida</taxon>
        <taxon>eudicotyledons</taxon>
        <taxon>Gunneridae</taxon>
        <taxon>Pentapetalae</taxon>
        <taxon>rosids</taxon>
        <taxon>fabids</taxon>
        <taxon>Fabales</taxon>
        <taxon>Fabaceae</taxon>
        <taxon>Papilionoideae</taxon>
        <taxon>50 kb inversion clade</taxon>
        <taxon>NPAAA clade</taxon>
        <taxon>Hologalegina</taxon>
        <taxon>IRL clade</taxon>
        <taxon>Cicereae</taxon>
        <taxon>Cicer</taxon>
    </lineage>
</organism>
<evidence type="ECO:0000313" key="8">
    <source>
        <dbReference type="RefSeq" id="XP_004504236.1"/>
    </source>
</evidence>
<dbReference type="GeneID" id="101506984"/>
<dbReference type="PANTHER" id="PTHR33596:SF17">
    <property type="entry name" value="COLD-REGULATED 413 INNER MEMBRANE PROTEIN 1, CHLOROPLASTIC-RELATED"/>
    <property type="match status" value="1"/>
</dbReference>
<reference evidence="7" key="1">
    <citation type="journal article" date="2013" name="Nat. Biotechnol.">
        <title>Draft genome sequence of chickpea (Cicer arietinum) provides a resource for trait improvement.</title>
        <authorList>
            <person name="Varshney R.K."/>
            <person name="Song C."/>
            <person name="Saxena R.K."/>
            <person name="Azam S."/>
            <person name="Yu S."/>
            <person name="Sharpe A.G."/>
            <person name="Cannon S."/>
            <person name="Baek J."/>
            <person name="Rosen B.D."/>
            <person name="Tar'an B."/>
            <person name="Millan T."/>
            <person name="Zhang X."/>
            <person name="Ramsay L.D."/>
            <person name="Iwata A."/>
            <person name="Wang Y."/>
            <person name="Nelson W."/>
            <person name="Farmer A.D."/>
            <person name="Gaur P.M."/>
            <person name="Soderlund C."/>
            <person name="Penmetsa R.V."/>
            <person name="Xu C."/>
            <person name="Bharti A.K."/>
            <person name="He W."/>
            <person name="Winter P."/>
            <person name="Zhao S."/>
            <person name="Hane J.K."/>
            <person name="Carrasquilla-Garcia N."/>
            <person name="Condie J.A."/>
            <person name="Upadhyaya H.D."/>
            <person name="Luo M.C."/>
            <person name="Thudi M."/>
            <person name="Gowda C.L."/>
            <person name="Singh N.P."/>
            <person name="Lichtenzveig J."/>
            <person name="Gali K.K."/>
            <person name="Rubio J."/>
            <person name="Nadarajan N."/>
            <person name="Dolezel J."/>
            <person name="Bansal K.C."/>
            <person name="Xu X."/>
            <person name="Edwards D."/>
            <person name="Zhang G."/>
            <person name="Kahl G."/>
            <person name="Gil J."/>
            <person name="Singh K.B."/>
            <person name="Datta S.K."/>
            <person name="Jackson S.A."/>
            <person name="Wang J."/>
            <person name="Cook D.R."/>
        </authorList>
    </citation>
    <scope>NUCLEOTIDE SEQUENCE [LARGE SCALE GENOMIC DNA]</scope>
    <source>
        <strain evidence="7">cv. CDC Frontier</strain>
    </source>
</reference>
<reference evidence="8" key="2">
    <citation type="submission" date="2025-08" db="UniProtKB">
        <authorList>
            <consortium name="RefSeq"/>
        </authorList>
    </citation>
    <scope>IDENTIFICATION</scope>
    <source>
        <tissue evidence="8">Etiolated seedlings</tissue>
    </source>
</reference>
<evidence type="ECO:0000256" key="2">
    <source>
        <dbReference type="ARBA" id="ARBA00005852"/>
    </source>
</evidence>
<comment type="subcellular location">
    <subcellularLocation>
        <location evidence="1">Membrane</location>
        <topology evidence="1">Multi-pass membrane protein</topology>
    </subcellularLocation>
</comment>
<proteinExistence type="inferred from homology"/>
<keyword evidence="3 6" id="KW-0812">Transmembrane</keyword>
<keyword evidence="7" id="KW-1185">Reference proteome</keyword>
<accession>A0A1S2YFZ5</accession>
<name>A0A1S2YFZ5_CICAR</name>
<protein>
    <submittedName>
        <fullName evidence="8">Cold-regulated 413 inner membrane protein 1, chloroplastic isoform X1</fullName>
    </submittedName>
</protein>
<evidence type="ECO:0000256" key="4">
    <source>
        <dbReference type="ARBA" id="ARBA00022989"/>
    </source>
</evidence>
<evidence type="ECO:0000313" key="7">
    <source>
        <dbReference type="Proteomes" id="UP000087171"/>
    </source>
</evidence>
<evidence type="ECO:0000256" key="5">
    <source>
        <dbReference type="ARBA" id="ARBA00023136"/>
    </source>
</evidence>
<dbReference type="PaxDb" id="3827-XP_004504236.1"/>